<dbReference type="AlphaFoldDB" id="A0A6J4JHY5"/>
<gene>
    <name evidence="2" type="ORF">AVDCRST_MAG76-3854</name>
</gene>
<feature type="compositionally biased region" description="Basic residues" evidence="1">
    <location>
        <begin position="297"/>
        <end position="306"/>
    </location>
</feature>
<organism evidence="2">
    <name type="scientific">uncultured Acidimicrobiales bacterium</name>
    <dbReference type="NCBI Taxonomy" id="310071"/>
    <lineage>
        <taxon>Bacteria</taxon>
        <taxon>Bacillati</taxon>
        <taxon>Actinomycetota</taxon>
        <taxon>Acidimicrobiia</taxon>
        <taxon>Acidimicrobiales</taxon>
        <taxon>environmental samples</taxon>
    </lineage>
</organism>
<sequence length="399" mass="44503">APLRAIPRRPLLGDGRGVLRSHRPALRRHRPRRAGRSRGPFPRQRRAPRAALGWPCRGGGAVSGLAGRRHPRARRGARLLRLPDDRGRAGHHRRPRRPRARGSRQRDPAPRAHHRQGQERPARHPPHHRGEPLAHLGPLGRRWPSGRRRPTRRARAADPGGRRRGDRPRALAPSRSRTGGRGGGRRGRSTGPDRRRPPPLRGRQRLQSRTGGRPRCRRHPRLPRRAGRGRAGRPPDPPPPQRPAGRALAAGRPHPMVPDHPGRGRRRRADANGHGRGGSARPRPAGWAVAGPPPGHHDRRSRRRPRLFPTRRGPGRPRRAWQRSDRALPARDGHRGRRGAQGRGRRGRAPPAGHGRPDSGHRRRRGPHAAQDHVLLAQAQDGPGLAGPDLRDRHRVVEV</sequence>
<feature type="compositionally biased region" description="Basic and acidic residues" evidence="1">
    <location>
        <begin position="322"/>
        <end position="333"/>
    </location>
</feature>
<feature type="compositionally biased region" description="Basic and acidic residues" evidence="1">
    <location>
        <begin position="160"/>
        <end position="169"/>
    </location>
</feature>
<feature type="compositionally biased region" description="Basic residues" evidence="1">
    <location>
        <begin position="67"/>
        <end position="78"/>
    </location>
</feature>
<feature type="compositionally biased region" description="Basic residues" evidence="1">
    <location>
        <begin position="144"/>
        <end position="154"/>
    </location>
</feature>
<feature type="compositionally biased region" description="Low complexity" evidence="1">
    <location>
        <begin position="243"/>
        <end position="254"/>
    </location>
</feature>
<proteinExistence type="predicted"/>
<accession>A0A6J4JHY5</accession>
<feature type="compositionally biased region" description="Basic residues" evidence="1">
    <location>
        <begin position="19"/>
        <end position="36"/>
    </location>
</feature>
<feature type="compositionally biased region" description="Basic and acidic residues" evidence="1">
    <location>
        <begin position="104"/>
        <end position="132"/>
    </location>
</feature>
<evidence type="ECO:0000313" key="2">
    <source>
        <dbReference type="EMBL" id="CAA9278556.1"/>
    </source>
</evidence>
<feature type="non-terminal residue" evidence="2">
    <location>
        <position position="1"/>
    </location>
</feature>
<feature type="compositionally biased region" description="Basic residues" evidence="1">
    <location>
        <begin position="334"/>
        <end position="348"/>
    </location>
</feature>
<feature type="compositionally biased region" description="Basic and acidic residues" evidence="1">
    <location>
        <begin position="389"/>
        <end position="399"/>
    </location>
</feature>
<feature type="compositionally biased region" description="Low complexity" evidence="1">
    <location>
        <begin position="279"/>
        <end position="290"/>
    </location>
</feature>
<feature type="compositionally biased region" description="Basic residues" evidence="1">
    <location>
        <begin position="202"/>
        <end position="231"/>
    </location>
</feature>
<dbReference type="EMBL" id="CADCSZ010000225">
    <property type="protein sequence ID" value="CAA9278556.1"/>
    <property type="molecule type" value="Genomic_DNA"/>
</dbReference>
<evidence type="ECO:0000256" key="1">
    <source>
        <dbReference type="SAM" id="MobiDB-lite"/>
    </source>
</evidence>
<feature type="non-terminal residue" evidence="2">
    <location>
        <position position="399"/>
    </location>
</feature>
<reference evidence="2" key="1">
    <citation type="submission" date="2020-02" db="EMBL/GenBank/DDBJ databases">
        <authorList>
            <person name="Meier V. D."/>
        </authorList>
    </citation>
    <scope>NUCLEOTIDE SEQUENCE</scope>
    <source>
        <strain evidence="2">AVDCRST_MAG76</strain>
    </source>
</reference>
<name>A0A6J4JHY5_9ACTN</name>
<protein>
    <submittedName>
        <fullName evidence="2">Uncharacterized protein</fullName>
    </submittedName>
</protein>
<feature type="compositionally biased region" description="Basic residues" evidence="1">
    <location>
        <begin position="89"/>
        <end position="103"/>
    </location>
</feature>
<feature type="region of interest" description="Disordered" evidence="1">
    <location>
        <begin position="1"/>
        <end position="399"/>
    </location>
</feature>